<evidence type="ECO:0000313" key="2">
    <source>
        <dbReference type="Proteomes" id="UP000276133"/>
    </source>
</evidence>
<proteinExistence type="predicted"/>
<dbReference type="Proteomes" id="UP000276133">
    <property type="component" value="Unassembled WGS sequence"/>
</dbReference>
<accession>A0A3M7S5F4</accession>
<name>A0A3M7S5F4_BRAPC</name>
<sequence>MPKKGTNRASKSDLSINHLKFAPILDLSDTLHKLKIQTLLKFSNEGYDQWKVVGQLVKLGQIFAQHFQIELGLKALALFRYNPDDDDPYDTGRQQLKFWFAQLFVKIKPELDRSGHYLFEQKMFIFIALQKALQCCSLTWMNFWVSAGCAPSRTTVE</sequence>
<gene>
    <name evidence="1" type="ORF">BpHYR1_033013</name>
</gene>
<evidence type="ECO:0000313" key="1">
    <source>
        <dbReference type="EMBL" id="RNA30982.1"/>
    </source>
</evidence>
<dbReference type="AlphaFoldDB" id="A0A3M7S5F4"/>
<reference evidence="1 2" key="1">
    <citation type="journal article" date="2018" name="Sci. Rep.">
        <title>Genomic signatures of local adaptation to the degree of environmental predictability in rotifers.</title>
        <authorList>
            <person name="Franch-Gras L."/>
            <person name="Hahn C."/>
            <person name="Garcia-Roger E.M."/>
            <person name="Carmona M.J."/>
            <person name="Serra M."/>
            <person name="Gomez A."/>
        </authorList>
    </citation>
    <scope>NUCLEOTIDE SEQUENCE [LARGE SCALE GENOMIC DNA]</scope>
    <source>
        <strain evidence="1">HYR1</strain>
    </source>
</reference>
<protein>
    <submittedName>
        <fullName evidence="1">Uncharacterized protein</fullName>
    </submittedName>
</protein>
<keyword evidence="2" id="KW-1185">Reference proteome</keyword>
<organism evidence="1 2">
    <name type="scientific">Brachionus plicatilis</name>
    <name type="common">Marine rotifer</name>
    <name type="synonym">Brachionus muelleri</name>
    <dbReference type="NCBI Taxonomy" id="10195"/>
    <lineage>
        <taxon>Eukaryota</taxon>
        <taxon>Metazoa</taxon>
        <taxon>Spiralia</taxon>
        <taxon>Gnathifera</taxon>
        <taxon>Rotifera</taxon>
        <taxon>Eurotatoria</taxon>
        <taxon>Monogononta</taxon>
        <taxon>Pseudotrocha</taxon>
        <taxon>Ploima</taxon>
        <taxon>Brachionidae</taxon>
        <taxon>Brachionus</taxon>
    </lineage>
</organism>
<dbReference type="EMBL" id="REGN01002005">
    <property type="protein sequence ID" value="RNA30982.1"/>
    <property type="molecule type" value="Genomic_DNA"/>
</dbReference>
<comment type="caution">
    <text evidence="1">The sequence shown here is derived from an EMBL/GenBank/DDBJ whole genome shotgun (WGS) entry which is preliminary data.</text>
</comment>